<evidence type="ECO:0000256" key="10">
    <source>
        <dbReference type="ARBA" id="ARBA00025611"/>
    </source>
</evidence>
<evidence type="ECO:0000256" key="7">
    <source>
        <dbReference type="ARBA" id="ARBA00022695"/>
    </source>
</evidence>
<protein>
    <recommendedName>
        <fullName evidence="4">DNA polymerase III subunit alpha</fullName>
        <ecNumber evidence="3">2.7.7.7</ecNumber>
    </recommendedName>
</protein>
<name>A0A1H9J7R1_9HYPH</name>
<dbReference type="RefSeq" id="WP_092496991.1">
    <property type="nucleotide sequence ID" value="NZ_FOFG01000008.1"/>
</dbReference>
<organism evidence="14 15">
    <name type="scientific">Faunimonas pinastri</name>
    <dbReference type="NCBI Taxonomy" id="1855383"/>
    <lineage>
        <taxon>Bacteria</taxon>
        <taxon>Pseudomonadati</taxon>
        <taxon>Pseudomonadota</taxon>
        <taxon>Alphaproteobacteria</taxon>
        <taxon>Hyphomicrobiales</taxon>
        <taxon>Afifellaceae</taxon>
        <taxon>Faunimonas</taxon>
    </lineage>
</organism>
<comment type="catalytic activity">
    <reaction evidence="12">
        <text>DNA(n) + a 2'-deoxyribonucleoside 5'-triphosphate = DNA(n+1) + diphosphate</text>
        <dbReference type="Rhea" id="RHEA:22508"/>
        <dbReference type="Rhea" id="RHEA-COMP:17339"/>
        <dbReference type="Rhea" id="RHEA-COMP:17340"/>
        <dbReference type="ChEBI" id="CHEBI:33019"/>
        <dbReference type="ChEBI" id="CHEBI:61560"/>
        <dbReference type="ChEBI" id="CHEBI:173112"/>
        <dbReference type="EC" id="2.7.7.7"/>
    </reaction>
</comment>
<dbReference type="InterPro" id="IPR040982">
    <property type="entry name" value="DNA_pol3_finger"/>
</dbReference>
<sequence length="1155" mass="128382">MPGGPDFIHLNCHSAYSLLEGALPLGKLIDLAVKSEMPALGITDTANLFGALEFSEKAVKAGLQPIVGCKLPVRFEVEDEREAMRPGQQNRTRRTAPIFLFCASPQGYADLMKLVSHFYVGEDGRGEPVSLARLQEASRALIALTGGHDGPLYHPMAEGEGELAATRLENLKNIFDDRLYVSLERHGMDVERDAEAGVVDLAYAMDLPLVATNEPMFPKAEDYEAHDALLSIADGRLISSDDRRRLTPEHHFASQAEMKRRFQDLPEALENTVEVALRCHARVRTVNPILPRFAAKAEDPEAAEREEAAELCRQAEEGLIARLDKLGTAPGLTREDYEKRLEFELGIITKMKFPGYFLIVADFIKWAKQNGIPVGPGRGSGAGSVVAWALTITDLDPLRFALLFERFLNPERVSMPDFDIDFCQDRREEVIGYVQKRYGSDQVAQIITFGTLQARAALRDVGRVLEMPYGQVDRLSKMVPADPANPVTLAQAVADEPRFAEARQEEPVVDRLLTIAMKLEGLYRHASTHAAGIVIGDRPLDQLVPLYRDPRSALPVTQFNMKWVEQAGLVKFDFLGLKTLTTLRRAVDLIARRGIDIDLSALPLEDKKTFEMLGRGETVGVFQLESQGMRRALAGMKADRFEDIIALVALYRPGPMDNIPTYNRRKHGEEEPDYLHPRLEPILKETYGVIIYQEQVMQIAQTLSGYSLGDADLLRRAMGKKIKAEMDAQRARFVEGAVTHDVVEADASMIFDLVAKFASYGFNKSHAAAYALVAYQTAYLKANYPVEFLAASMTLDMGNTDKLNEFRLEARRLGIDVIPPDINRSRGFFDVADGKIVYALSALKGVGSQVIEHIVEVREGGPFRGLDDFVGRIDPRIVNRRTMECLVQAGAFDRLEPNRSLIFGNVGRLLAAAQERVQRVSSGVGDLFGEAGSAPAVTLAEVEAWTPTERLQREFTAIGAYLSAHPLDEYQDVVKARGGTTWKAFFERLRSQRNLGGLLAVTVVQRVEKRTKTGGRLGIVTLSDPTGQFEATVYQERLFEWREQLEPGQSLMMQIGAEFDPETEDLRVRILGLEQLEAVAARRNTSLRVFLDRPASVERLQNRLNEPGEGSVSLILLLDQEGREVEMKLPGHYRVTPHIAGAIKALPGVVQVELM</sequence>
<comment type="subunit">
    <text evidence="11">DNA polymerase III contains a core (composed of alpha, epsilon and theta chains) that associates with a tau subunit. This core dimerizes to form the POLIII' complex. PolIII' associates with the gamma complex (composed of gamma, delta, delta', psi and chi chains) and with the beta chain to form the complete DNA polymerase III complex.</text>
</comment>
<comment type="subcellular location">
    <subcellularLocation>
        <location evidence="1">Cytoplasm</location>
    </subcellularLocation>
</comment>
<comment type="function">
    <text evidence="10">DNA polymerase III is a complex, multichain enzyme responsible for most of the replicative synthesis in bacteria. This DNA polymerase also exhibits 3' to 5' exonuclease activity. The alpha chain is the DNA polymerase.</text>
</comment>
<dbReference type="NCBIfam" id="NF004226">
    <property type="entry name" value="PRK05673.1"/>
    <property type="match status" value="1"/>
</dbReference>
<dbReference type="EC" id="2.7.7.7" evidence="3"/>
<dbReference type="Gene3D" id="1.10.150.870">
    <property type="match status" value="1"/>
</dbReference>
<keyword evidence="15" id="KW-1185">Reference proteome</keyword>
<keyword evidence="5" id="KW-0963">Cytoplasm</keyword>
<dbReference type="GO" id="GO:0006260">
    <property type="term" value="P:DNA replication"/>
    <property type="evidence" value="ECO:0007669"/>
    <property type="project" value="UniProtKB-KW"/>
</dbReference>
<dbReference type="InterPro" id="IPR016195">
    <property type="entry name" value="Pol/histidinol_Pase-like"/>
</dbReference>
<dbReference type="Pfam" id="PF17657">
    <property type="entry name" value="DNA_pol3_finger"/>
    <property type="match status" value="1"/>
</dbReference>
<evidence type="ECO:0000313" key="15">
    <source>
        <dbReference type="Proteomes" id="UP000199647"/>
    </source>
</evidence>
<evidence type="ECO:0000259" key="13">
    <source>
        <dbReference type="SMART" id="SM00481"/>
    </source>
</evidence>
<dbReference type="SMART" id="SM00481">
    <property type="entry name" value="POLIIIAc"/>
    <property type="match status" value="1"/>
</dbReference>
<dbReference type="Pfam" id="PF14579">
    <property type="entry name" value="HHH_6"/>
    <property type="match status" value="1"/>
</dbReference>
<keyword evidence="9" id="KW-0239">DNA-directed DNA polymerase</keyword>
<comment type="similarity">
    <text evidence="2">Belongs to the DNA polymerase type-C family. DnaE subfamily.</text>
</comment>
<gene>
    <name evidence="14" type="ORF">SAMN05216548_10830</name>
</gene>
<accession>A0A1H9J7R1</accession>
<dbReference type="Gene3D" id="1.10.10.1600">
    <property type="entry name" value="Bacterial DNA polymerase III alpha subunit, thumb domain"/>
    <property type="match status" value="1"/>
</dbReference>
<dbReference type="GO" id="GO:0005737">
    <property type="term" value="C:cytoplasm"/>
    <property type="evidence" value="ECO:0007669"/>
    <property type="project" value="UniProtKB-SubCell"/>
</dbReference>
<evidence type="ECO:0000256" key="2">
    <source>
        <dbReference type="ARBA" id="ARBA00009496"/>
    </source>
</evidence>
<dbReference type="NCBIfam" id="TIGR00594">
    <property type="entry name" value="polc"/>
    <property type="match status" value="1"/>
</dbReference>
<dbReference type="InterPro" id="IPR011708">
    <property type="entry name" value="DNA_pol3_alpha_NTPase_dom"/>
</dbReference>
<evidence type="ECO:0000313" key="14">
    <source>
        <dbReference type="EMBL" id="SEQ82822.1"/>
    </source>
</evidence>
<dbReference type="InterPro" id="IPR049821">
    <property type="entry name" value="PolIIIA_DnaE1_PHP"/>
</dbReference>
<dbReference type="GO" id="GO:0003887">
    <property type="term" value="F:DNA-directed DNA polymerase activity"/>
    <property type="evidence" value="ECO:0007669"/>
    <property type="project" value="UniProtKB-KW"/>
</dbReference>
<feature type="domain" description="Polymerase/histidinol phosphatase N-terminal" evidence="13">
    <location>
        <begin position="8"/>
        <end position="75"/>
    </location>
</feature>
<dbReference type="Pfam" id="PF07733">
    <property type="entry name" value="DNA_pol3_alpha"/>
    <property type="match status" value="1"/>
</dbReference>
<evidence type="ECO:0000256" key="8">
    <source>
        <dbReference type="ARBA" id="ARBA00022705"/>
    </source>
</evidence>
<reference evidence="14 15" key="1">
    <citation type="submission" date="2016-10" db="EMBL/GenBank/DDBJ databases">
        <authorList>
            <person name="de Groot N.N."/>
        </authorList>
    </citation>
    <scope>NUCLEOTIDE SEQUENCE [LARGE SCALE GENOMIC DNA]</scope>
    <source>
        <strain evidence="14 15">A52C2</strain>
    </source>
</reference>
<dbReference type="STRING" id="1855383.SAMN05216548_10830"/>
<dbReference type="PANTHER" id="PTHR32294:SF0">
    <property type="entry name" value="DNA POLYMERASE III SUBUNIT ALPHA"/>
    <property type="match status" value="1"/>
</dbReference>
<evidence type="ECO:0000256" key="3">
    <source>
        <dbReference type="ARBA" id="ARBA00012417"/>
    </source>
</evidence>
<evidence type="ECO:0000256" key="9">
    <source>
        <dbReference type="ARBA" id="ARBA00022932"/>
    </source>
</evidence>
<dbReference type="InterPro" id="IPR041931">
    <property type="entry name" value="DNA_pol3_alpha_thumb_dom"/>
</dbReference>
<dbReference type="SUPFAM" id="SSF160975">
    <property type="entry name" value="AF1531-like"/>
    <property type="match status" value="1"/>
</dbReference>
<evidence type="ECO:0000256" key="11">
    <source>
        <dbReference type="ARBA" id="ARBA00026073"/>
    </source>
</evidence>
<dbReference type="Proteomes" id="UP000199647">
    <property type="component" value="Unassembled WGS sequence"/>
</dbReference>
<evidence type="ECO:0000256" key="12">
    <source>
        <dbReference type="ARBA" id="ARBA00049244"/>
    </source>
</evidence>
<dbReference type="InterPro" id="IPR004805">
    <property type="entry name" value="DnaE2/DnaE/PolC"/>
</dbReference>
<dbReference type="OrthoDB" id="9803237at2"/>
<dbReference type="Pfam" id="PF02811">
    <property type="entry name" value="PHP"/>
    <property type="match status" value="1"/>
</dbReference>
<evidence type="ECO:0000256" key="1">
    <source>
        <dbReference type="ARBA" id="ARBA00004496"/>
    </source>
</evidence>
<dbReference type="CDD" id="cd07433">
    <property type="entry name" value="PHP_PolIIIA_DnaE1"/>
    <property type="match status" value="1"/>
</dbReference>
<keyword evidence="8" id="KW-0235">DNA replication</keyword>
<proteinExistence type="inferred from homology"/>
<dbReference type="InterPro" id="IPR003141">
    <property type="entry name" value="Pol/His_phosphatase_N"/>
</dbReference>
<dbReference type="GO" id="GO:0008408">
    <property type="term" value="F:3'-5' exonuclease activity"/>
    <property type="evidence" value="ECO:0007669"/>
    <property type="project" value="InterPro"/>
</dbReference>
<dbReference type="CDD" id="cd04485">
    <property type="entry name" value="DnaE_OBF"/>
    <property type="match status" value="1"/>
</dbReference>
<evidence type="ECO:0000256" key="4">
    <source>
        <dbReference type="ARBA" id="ARBA00019114"/>
    </source>
</evidence>
<dbReference type="InterPro" id="IPR029460">
    <property type="entry name" value="DNAPol_HHH"/>
</dbReference>
<dbReference type="AlphaFoldDB" id="A0A1H9J7R1"/>
<keyword evidence="7" id="KW-0548">Nucleotidyltransferase</keyword>
<evidence type="ECO:0000256" key="5">
    <source>
        <dbReference type="ARBA" id="ARBA00022490"/>
    </source>
</evidence>
<dbReference type="PANTHER" id="PTHR32294">
    <property type="entry name" value="DNA POLYMERASE III SUBUNIT ALPHA"/>
    <property type="match status" value="1"/>
</dbReference>
<dbReference type="Gene3D" id="3.20.20.140">
    <property type="entry name" value="Metal-dependent hydrolases"/>
    <property type="match status" value="1"/>
</dbReference>
<dbReference type="SUPFAM" id="SSF89550">
    <property type="entry name" value="PHP domain-like"/>
    <property type="match status" value="2"/>
</dbReference>
<dbReference type="EMBL" id="FOFG01000008">
    <property type="protein sequence ID" value="SEQ82822.1"/>
    <property type="molecule type" value="Genomic_DNA"/>
</dbReference>
<keyword evidence="6" id="KW-0808">Transferase</keyword>
<evidence type="ECO:0000256" key="6">
    <source>
        <dbReference type="ARBA" id="ARBA00022679"/>
    </source>
</evidence>
<dbReference type="InterPro" id="IPR004013">
    <property type="entry name" value="PHP_dom"/>
</dbReference>